<dbReference type="PANTHER" id="PTHR43140:SF1">
    <property type="entry name" value="TYPE I RESTRICTION ENZYME ECOKI SPECIFICITY SUBUNIT"/>
    <property type="match status" value="1"/>
</dbReference>
<feature type="domain" description="Type I restriction modification DNA specificity" evidence="4">
    <location>
        <begin position="209"/>
        <end position="383"/>
    </location>
</feature>
<dbReference type="AlphaFoldDB" id="A0A2R4A9C5"/>
<dbReference type="SUPFAM" id="SSF116734">
    <property type="entry name" value="DNA methylase specificity domain"/>
    <property type="match status" value="2"/>
</dbReference>
<dbReference type="EMBL" id="MF490433">
    <property type="protein sequence ID" value="AVR61241.1"/>
    <property type="molecule type" value="Genomic_DNA"/>
</dbReference>
<dbReference type="InterPro" id="IPR000055">
    <property type="entry name" value="Restrct_endonuc_typeI_TRD"/>
</dbReference>
<reference evidence="5" key="1">
    <citation type="journal article" date="2018" name="J. Antimicrob. Chemother.">
        <title>Genomic context of resistance genes within a French clinical MDR Proteus mirabilis: identification of the novel genomic resistance island GIPmi1.</title>
        <authorList>
            <person name="Siebor E."/>
            <person name="de Curraize C."/>
            <person name="Neuwirth C."/>
        </authorList>
    </citation>
    <scope>NUCLEOTIDE SEQUENCE</scope>
    <source>
        <strain evidence="5">PmPHI</strain>
    </source>
</reference>
<dbReference type="Pfam" id="PF01420">
    <property type="entry name" value="Methylase_S"/>
    <property type="match status" value="2"/>
</dbReference>
<evidence type="ECO:0000256" key="2">
    <source>
        <dbReference type="ARBA" id="ARBA00022747"/>
    </source>
</evidence>
<sequence length="405" mass="44912">MISSFEKCPDNWSMLRIDEIAIIQSGTGFPPDAQGSSNGSIPFLKVSDMNLPKNSRFIEEWNNSITEEQVSKLKAKLLPKGAVIFPKIGGAIATNKKRVLTIPSCFDNNVMGLKAKQGVLDEYLYWLLQSIDLTAWSSSSSLPSMKASTVKEFLVPVPSMAEQKRIVAKLDALLNRIDTAIEHLQESVTLADALSKNGLSEIFESLKDRYEVVPLSFVVKINSGIALPKLFKNGFSDGDIPFFKVAQMNNHHETMVAPEITFNETVAKEHKIKLFPKGSTLIPKRGGAILTNKKRMLLEDASYDSNIMGLKADESKISDEYLFAFMRTIDLANFVDASTIPQVNNKHIDQMQIPLASIEEQAGVVSRVNLLVKKVETMNSEIQRQLDDLQALKSSILDSAFKGEL</sequence>
<proteinExistence type="inferred from homology"/>
<dbReference type="InterPro" id="IPR044946">
    <property type="entry name" value="Restrct_endonuc_typeI_TRD_sf"/>
</dbReference>
<organism evidence="5">
    <name type="scientific">Proteus mirabilis</name>
    <dbReference type="NCBI Taxonomy" id="584"/>
    <lineage>
        <taxon>Bacteria</taxon>
        <taxon>Pseudomonadati</taxon>
        <taxon>Pseudomonadota</taxon>
        <taxon>Gammaproteobacteria</taxon>
        <taxon>Enterobacterales</taxon>
        <taxon>Morganellaceae</taxon>
        <taxon>Proteus</taxon>
    </lineage>
</organism>
<dbReference type="Gene3D" id="3.90.220.20">
    <property type="entry name" value="DNA methylase specificity domains"/>
    <property type="match status" value="2"/>
</dbReference>
<evidence type="ECO:0000256" key="3">
    <source>
        <dbReference type="ARBA" id="ARBA00023125"/>
    </source>
</evidence>
<keyword evidence="3" id="KW-0238">DNA-binding</keyword>
<dbReference type="InterPro" id="IPR051212">
    <property type="entry name" value="Type-I_RE_S_subunit"/>
</dbReference>
<evidence type="ECO:0000259" key="4">
    <source>
        <dbReference type="Pfam" id="PF01420"/>
    </source>
</evidence>
<keyword evidence="2" id="KW-0680">Restriction system</keyword>
<comment type="similarity">
    <text evidence="1">Belongs to the type-I restriction system S methylase family.</text>
</comment>
<feature type="domain" description="Type I restriction modification DNA specificity" evidence="4">
    <location>
        <begin position="9"/>
        <end position="179"/>
    </location>
</feature>
<evidence type="ECO:0000256" key="1">
    <source>
        <dbReference type="ARBA" id="ARBA00010923"/>
    </source>
</evidence>
<dbReference type="GO" id="GO:0009307">
    <property type="term" value="P:DNA restriction-modification system"/>
    <property type="evidence" value="ECO:0007669"/>
    <property type="project" value="UniProtKB-KW"/>
</dbReference>
<name>A0A2R4A9C5_PROMI</name>
<accession>A0A2R4A9C5</accession>
<dbReference type="RefSeq" id="WP_107033650.1">
    <property type="nucleotide sequence ID" value="NZ_CP189754.1"/>
</dbReference>
<dbReference type="PANTHER" id="PTHR43140">
    <property type="entry name" value="TYPE-1 RESTRICTION ENZYME ECOKI SPECIFICITY PROTEIN"/>
    <property type="match status" value="1"/>
</dbReference>
<dbReference type="GO" id="GO:0003677">
    <property type="term" value="F:DNA binding"/>
    <property type="evidence" value="ECO:0007669"/>
    <property type="project" value="UniProtKB-KW"/>
</dbReference>
<evidence type="ECO:0000313" key="5">
    <source>
        <dbReference type="EMBL" id="AVR61241.1"/>
    </source>
</evidence>
<protein>
    <submittedName>
        <fullName evidence="5">Type I restriction modification protein</fullName>
    </submittedName>
</protein>